<dbReference type="Gene3D" id="3.40.50.720">
    <property type="entry name" value="NAD(P)-binding Rossmann-like Domain"/>
    <property type="match status" value="2"/>
</dbReference>
<dbReference type="EMBL" id="JARQZJ010000091">
    <property type="protein sequence ID" value="KAK9883397.1"/>
    <property type="molecule type" value="Genomic_DNA"/>
</dbReference>
<accession>A0AAW1UTT5</accession>
<dbReference type="SUPFAM" id="SSF52283">
    <property type="entry name" value="Formate/glycerate dehydrogenase catalytic domain-like"/>
    <property type="match status" value="1"/>
</dbReference>
<dbReference type="Proteomes" id="UP001431783">
    <property type="component" value="Unassembled WGS sequence"/>
</dbReference>
<dbReference type="Pfam" id="PF02826">
    <property type="entry name" value="2-Hacid_dh_C"/>
    <property type="match status" value="1"/>
</dbReference>
<comment type="caution">
    <text evidence="6">The sequence shown here is derived from an EMBL/GenBank/DDBJ whole genome shotgun (WGS) entry which is preliminary data.</text>
</comment>
<dbReference type="AlphaFoldDB" id="A0AAW1UTT5"/>
<feature type="domain" description="D-isomer specific 2-hydroxyacid dehydrogenase NAD-binding" evidence="5">
    <location>
        <begin position="110"/>
        <end position="287"/>
    </location>
</feature>
<dbReference type="InterPro" id="IPR050223">
    <property type="entry name" value="D-isomer_2-hydroxyacid_DH"/>
</dbReference>
<dbReference type="GO" id="GO:0030267">
    <property type="term" value="F:glyoxylate reductase (NADPH) activity"/>
    <property type="evidence" value="ECO:0007669"/>
    <property type="project" value="TreeGrafter"/>
</dbReference>
<comment type="similarity">
    <text evidence="3">Belongs to the D-isomer specific 2-hydroxyacid dehydrogenase family.</text>
</comment>
<sequence>MTKFKVLMISTTIPEIGLRLLKTECDVVVSEGNKNAILQNIEGVDALFWWSKLKLDKEILDKAGPKLRVIGTMSAGYDNIDVEEIKKRGIKFGNTPNVLNDAVADTAVLLTLAASRRFTEGRQAIERCLWKHESGAQWLLGQDITGSTVGIVGLGGIGLAIAKRLKCFNVAKFVYTGHREKPEGKIFGAEFVSLDELLKISDFVIASVPLTKETDQMFNAEAFAKMKKTAVFVNISRGGIVNQPDLIVALKQNKIFAAGLDVMTPEPLPSDHELLKLPNCVLMPHLGSATEKTRSKMAELTANNILKALNGEPMLAPVV</sequence>
<protein>
    <recommendedName>
        <fullName evidence="2">Glyoxylate reductase/hydroxypyruvate reductase</fullName>
    </recommendedName>
</protein>
<evidence type="ECO:0000313" key="6">
    <source>
        <dbReference type="EMBL" id="KAK9883397.1"/>
    </source>
</evidence>
<dbReference type="InterPro" id="IPR006140">
    <property type="entry name" value="D-isomer_DH_NAD-bd"/>
</dbReference>
<evidence type="ECO:0000256" key="3">
    <source>
        <dbReference type="RuleBase" id="RU003719"/>
    </source>
</evidence>
<dbReference type="GO" id="GO:0051287">
    <property type="term" value="F:NAD binding"/>
    <property type="evidence" value="ECO:0007669"/>
    <property type="project" value="InterPro"/>
</dbReference>
<dbReference type="PANTHER" id="PTHR10996:SF119">
    <property type="entry name" value="FI03731P-RELATED"/>
    <property type="match status" value="1"/>
</dbReference>
<dbReference type="CDD" id="cd05301">
    <property type="entry name" value="GDH"/>
    <property type="match status" value="1"/>
</dbReference>
<evidence type="ECO:0000313" key="7">
    <source>
        <dbReference type="Proteomes" id="UP001431783"/>
    </source>
</evidence>
<feature type="domain" description="D-isomer specific 2-hydroxyacid dehydrogenase catalytic" evidence="4">
    <location>
        <begin position="10"/>
        <end position="318"/>
    </location>
</feature>
<dbReference type="FunFam" id="3.40.50.720:FF:000026">
    <property type="entry name" value="Glyoxylate/hydroxypyruvate reductase B"/>
    <property type="match status" value="1"/>
</dbReference>
<dbReference type="InterPro" id="IPR006139">
    <property type="entry name" value="D-isomer_2_OHA_DH_cat_dom"/>
</dbReference>
<dbReference type="Pfam" id="PF00389">
    <property type="entry name" value="2-Hacid_dh"/>
    <property type="match status" value="1"/>
</dbReference>
<evidence type="ECO:0000259" key="4">
    <source>
        <dbReference type="Pfam" id="PF00389"/>
    </source>
</evidence>
<evidence type="ECO:0000256" key="2">
    <source>
        <dbReference type="ARBA" id="ARBA00073306"/>
    </source>
</evidence>
<dbReference type="InterPro" id="IPR036291">
    <property type="entry name" value="NAD(P)-bd_dom_sf"/>
</dbReference>
<dbReference type="GO" id="GO:0008465">
    <property type="term" value="F:hydroxypyruvate reductase (NADH) activity"/>
    <property type="evidence" value="ECO:0007669"/>
    <property type="project" value="TreeGrafter"/>
</dbReference>
<reference evidence="6 7" key="1">
    <citation type="submission" date="2023-03" db="EMBL/GenBank/DDBJ databases">
        <title>Genome insight into feeding habits of ladybird beetles.</title>
        <authorList>
            <person name="Li H.-S."/>
            <person name="Huang Y.-H."/>
            <person name="Pang H."/>
        </authorList>
    </citation>
    <scope>NUCLEOTIDE SEQUENCE [LARGE SCALE GENOMIC DNA]</scope>
    <source>
        <strain evidence="6">SYSU_2023b</strain>
        <tissue evidence="6">Whole body</tissue>
    </source>
</reference>
<dbReference type="SUPFAM" id="SSF51735">
    <property type="entry name" value="NAD(P)-binding Rossmann-fold domains"/>
    <property type="match status" value="1"/>
</dbReference>
<keyword evidence="1 3" id="KW-0560">Oxidoreductase</keyword>
<name>A0AAW1UTT5_9CUCU</name>
<organism evidence="6 7">
    <name type="scientific">Henosepilachna vigintioctopunctata</name>
    <dbReference type="NCBI Taxonomy" id="420089"/>
    <lineage>
        <taxon>Eukaryota</taxon>
        <taxon>Metazoa</taxon>
        <taxon>Ecdysozoa</taxon>
        <taxon>Arthropoda</taxon>
        <taxon>Hexapoda</taxon>
        <taxon>Insecta</taxon>
        <taxon>Pterygota</taxon>
        <taxon>Neoptera</taxon>
        <taxon>Endopterygota</taxon>
        <taxon>Coleoptera</taxon>
        <taxon>Polyphaga</taxon>
        <taxon>Cucujiformia</taxon>
        <taxon>Coccinelloidea</taxon>
        <taxon>Coccinellidae</taxon>
        <taxon>Epilachninae</taxon>
        <taxon>Epilachnini</taxon>
        <taxon>Henosepilachna</taxon>
    </lineage>
</organism>
<evidence type="ECO:0000259" key="5">
    <source>
        <dbReference type="Pfam" id="PF02826"/>
    </source>
</evidence>
<evidence type="ECO:0000256" key="1">
    <source>
        <dbReference type="ARBA" id="ARBA00023002"/>
    </source>
</evidence>
<gene>
    <name evidence="6" type="ORF">WA026_001570</name>
</gene>
<proteinExistence type="inferred from homology"/>
<dbReference type="InterPro" id="IPR029753">
    <property type="entry name" value="D-isomer_DH_CS"/>
</dbReference>
<dbReference type="PANTHER" id="PTHR10996">
    <property type="entry name" value="2-HYDROXYACID DEHYDROGENASE-RELATED"/>
    <property type="match status" value="1"/>
</dbReference>
<keyword evidence="7" id="KW-1185">Reference proteome</keyword>
<dbReference type="PROSITE" id="PS00671">
    <property type="entry name" value="D_2_HYDROXYACID_DH_3"/>
    <property type="match status" value="1"/>
</dbReference>
<dbReference type="GO" id="GO:0005829">
    <property type="term" value="C:cytosol"/>
    <property type="evidence" value="ECO:0007669"/>
    <property type="project" value="TreeGrafter"/>
</dbReference>